<comment type="caution">
    <text evidence="2">The sequence shown here is derived from an EMBL/GenBank/DDBJ whole genome shotgun (WGS) entry which is preliminary data.</text>
</comment>
<dbReference type="GO" id="GO:0016829">
    <property type="term" value="F:lyase activity"/>
    <property type="evidence" value="ECO:0007669"/>
    <property type="project" value="UniProtKB-KW"/>
</dbReference>
<dbReference type="InParanoid" id="A0A540VA50"/>
<dbReference type="InterPro" id="IPR002220">
    <property type="entry name" value="DapA-like"/>
</dbReference>
<reference evidence="2 3" key="1">
    <citation type="submission" date="2019-06" db="EMBL/GenBank/DDBJ databases">
        <title>Genome sequence of Litorilinea aerophila BAA-2444.</title>
        <authorList>
            <person name="Maclea K.S."/>
            <person name="Maurais E.G."/>
            <person name="Iannazzi L.C."/>
        </authorList>
    </citation>
    <scope>NUCLEOTIDE SEQUENCE [LARGE SCALE GENOMIC DNA]</scope>
    <source>
        <strain evidence="2 3">ATCC BAA-2444</strain>
    </source>
</reference>
<dbReference type="Gene3D" id="3.20.20.70">
    <property type="entry name" value="Aldolase class I"/>
    <property type="match status" value="1"/>
</dbReference>
<dbReference type="EMBL" id="VIGC01000036">
    <property type="protein sequence ID" value="TQE93629.1"/>
    <property type="molecule type" value="Genomic_DNA"/>
</dbReference>
<dbReference type="InterPro" id="IPR013785">
    <property type="entry name" value="Aldolase_TIM"/>
</dbReference>
<dbReference type="RefSeq" id="WP_141612050.1">
    <property type="nucleotide sequence ID" value="NZ_VIGC02000036.1"/>
</dbReference>
<dbReference type="SMART" id="SM01130">
    <property type="entry name" value="DHDPS"/>
    <property type="match status" value="1"/>
</dbReference>
<keyword evidence="3" id="KW-1185">Reference proteome</keyword>
<organism evidence="2 3">
    <name type="scientific">Litorilinea aerophila</name>
    <dbReference type="NCBI Taxonomy" id="1204385"/>
    <lineage>
        <taxon>Bacteria</taxon>
        <taxon>Bacillati</taxon>
        <taxon>Chloroflexota</taxon>
        <taxon>Caldilineae</taxon>
        <taxon>Caldilineales</taxon>
        <taxon>Caldilineaceae</taxon>
        <taxon>Litorilinea</taxon>
    </lineage>
</organism>
<evidence type="ECO:0000313" key="2">
    <source>
        <dbReference type="EMBL" id="TQE93629.1"/>
    </source>
</evidence>
<dbReference type="AlphaFoldDB" id="A0A540VA50"/>
<evidence type="ECO:0000313" key="3">
    <source>
        <dbReference type="Proteomes" id="UP000317371"/>
    </source>
</evidence>
<sequence length="311" mass="34251">MDTPTLLDALNSVTAIPIIPFRNGRIDYDAHAKNVRYLMEHNYLDNNRPRVISVAGTSLIHHIEPEEQVRIFDVTGQAMGQDGVLMSAIVPNPIGTAGKLIEEQARLSRPPDVYLIMPLTGTFSPEGVYQEFMAFGERYGQEYGARFLYYFRNPRDREAVIRLLKDSPHFIGVKIGTGVEDVAPMIQGVGDSAMVIWGIGDRSTAAAELGARGHTSGTAVLCARAADAINNAQRRGDYATARQVEADLNELEEVRFMNGRAYNYSAVVEAMRLSGFDDIDPGDGSAPFNPGVPPEVSERLRAAVERLRPYH</sequence>
<protein>
    <recommendedName>
        <fullName evidence="4">Dihydrodipicolinate synthase family protein</fullName>
    </recommendedName>
</protein>
<dbReference type="Proteomes" id="UP000317371">
    <property type="component" value="Unassembled WGS sequence"/>
</dbReference>
<dbReference type="OrthoDB" id="9782828at2"/>
<name>A0A540VA50_9CHLR</name>
<dbReference type="SUPFAM" id="SSF51569">
    <property type="entry name" value="Aldolase"/>
    <property type="match status" value="1"/>
</dbReference>
<proteinExistence type="predicted"/>
<accession>A0A540VA50</accession>
<evidence type="ECO:0000256" key="1">
    <source>
        <dbReference type="ARBA" id="ARBA00023239"/>
    </source>
</evidence>
<gene>
    <name evidence="2" type="ORF">FKZ61_20585</name>
</gene>
<evidence type="ECO:0008006" key="4">
    <source>
        <dbReference type="Google" id="ProtNLM"/>
    </source>
</evidence>
<dbReference type="Pfam" id="PF00701">
    <property type="entry name" value="DHDPS"/>
    <property type="match status" value="1"/>
</dbReference>
<keyword evidence="1" id="KW-0456">Lyase</keyword>